<name>A0AA39TEM9_9AGAR</name>
<organism evidence="1 2">
    <name type="scientific">Armillaria luteobubalina</name>
    <dbReference type="NCBI Taxonomy" id="153913"/>
    <lineage>
        <taxon>Eukaryota</taxon>
        <taxon>Fungi</taxon>
        <taxon>Dikarya</taxon>
        <taxon>Basidiomycota</taxon>
        <taxon>Agaricomycotina</taxon>
        <taxon>Agaricomycetes</taxon>
        <taxon>Agaricomycetidae</taxon>
        <taxon>Agaricales</taxon>
        <taxon>Marasmiineae</taxon>
        <taxon>Physalacriaceae</taxon>
        <taxon>Armillaria</taxon>
    </lineage>
</organism>
<keyword evidence="2" id="KW-1185">Reference proteome</keyword>
<dbReference type="Proteomes" id="UP001175228">
    <property type="component" value="Unassembled WGS sequence"/>
</dbReference>
<evidence type="ECO:0000313" key="1">
    <source>
        <dbReference type="EMBL" id="KAK0484211.1"/>
    </source>
</evidence>
<gene>
    <name evidence="1" type="ORF">EDD18DRAFT_1198617</name>
</gene>
<dbReference type="EMBL" id="JAUEPU010000057">
    <property type="protein sequence ID" value="KAK0484211.1"/>
    <property type="molecule type" value="Genomic_DNA"/>
</dbReference>
<reference evidence="1" key="1">
    <citation type="submission" date="2023-06" db="EMBL/GenBank/DDBJ databases">
        <authorList>
            <consortium name="Lawrence Berkeley National Laboratory"/>
            <person name="Ahrendt S."/>
            <person name="Sahu N."/>
            <person name="Indic B."/>
            <person name="Wong-Bajracharya J."/>
            <person name="Merenyi Z."/>
            <person name="Ke H.-M."/>
            <person name="Monk M."/>
            <person name="Kocsube S."/>
            <person name="Drula E."/>
            <person name="Lipzen A."/>
            <person name="Balint B."/>
            <person name="Henrissat B."/>
            <person name="Andreopoulos B."/>
            <person name="Martin F.M."/>
            <person name="Harder C.B."/>
            <person name="Rigling D."/>
            <person name="Ford K.L."/>
            <person name="Foster G.D."/>
            <person name="Pangilinan J."/>
            <person name="Papanicolaou A."/>
            <person name="Barry K."/>
            <person name="LaButti K."/>
            <person name="Viragh M."/>
            <person name="Koriabine M."/>
            <person name="Yan M."/>
            <person name="Riley R."/>
            <person name="Champramary S."/>
            <person name="Plett K.L."/>
            <person name="Tsai I.J."/>
            <person name="Slot J."/>
            <person name="Sipos G."/>
            <person name="Plett J."/>
            <person name="Nagy L.G."/>
            <person name="Grigoriev I.V."/>
        </authorList>
    </citation>
    <scope>NUCLEOTIDE SEQUENCE</scope>
    <source>
        <strain evidence="1">HWK02</strain>
    </source>
</reference>
<accession>A0AA39TEM9</accession>
<proteinExistence type="predicted"/>
<dbReference type="AlphaFoldDB" id="A0AA39TEM9"/>
<comment type="caution">
    <text evidence="1">The sequence shown here is derived from an EMBL/GenBank/DDBJ whole genome shotgun (WGS) entry which is preliminary data.</text>
</comment>
<protein>
    <submittedName>
        <fullName evidence="1">Uncharacterized protein</fullName>
    </submittedName>
</protein>
<sequence length="228" mass="24791">MTMSFVTFTLTTITVSLPSYNKRLISYSTISEGEPPHKKPNMSSLWRTHSFLSLMDLPNQPQHLMYMVPTWGQSQGQKVSMAPPAGGNFWACLEASIALSLTPITDPYNLQQKRACPAPPAPVATTSCAATTHPVYSSAPCVSSPLSPSSCPSYSSVFLHLRTGKGEPDLRQIAITTCMRSTPKGQKVLSMGPHVTMSIVNATWELEQIVTKGGMELSDDWEMIHCGA</sequence>
<evidence type="ECO:0000313" key="2">
    <source>
        <dbReference type="Proteomes" id="UP001175228"/>
    </source>
</evidence>